<evidence type="ECO:0000313" key="10">
    <source>
        <dbReference type="Proteomes" id="UP000053831"/>
    </source>
</evidence>
<protein>
    <recommendedName>
        <fullName evidence="2">Conserved oligomeric Golgi complex subunit 5</fullName>
    </recommendedName>
</protein>
<evidence type="ECO:0000259" key="8">
    <source>
        <dbReference type="Pfam" id="PF20649"/>
    </source>
</evidence>
<dbReference type="Pfam" id="PF10392">
    <property type="entry name" value="COG5_N"/>
    <property type="match status" value="1"/>
</dbReference>
<keyword evidence="10" id="KW-1185">Reference proteome</keyword>
<feature type="compositionally biased region" description="Low complexity" evidence="6">
    <location>
        <begin position="164"/>
        <end position="176"/>
    </location>
</feature>
<keyword evidence="3" id="KW-0333">Golgi apparatus</keyword>
<dbReference type="GO" id="GO:0006891">
    <property type="term" value="P:intra-Golgi vesicle-mediated transport"/>
    <property type="evidence" value="ECO:0007669"/>
    <property type="project" value="InterPro"/>
</dbReference>
<evidence type="ECO:0000256" key="2">
    <source>
        <dbReference type="ARBA" id="ARBA00020974"/>
    </source>
</evidence>
<comment type="subcellular location">
    <subcellularLocation>
        <location evidence="1">Golgi apparatus membrane</location>
        <topology evidence="1">Peripheral membrane protein</topology>
    </subcellularLocation>
</comment>
<dbReference type="GO" id="GO:0017119">
    <property type="term" value="C:Golgi transport complex"/>
    <property type="evidence" value="ECO:0007669"/>
    <property type="project" value="InterPro"/>
</dbReference>
<dbReference type="InterPro" id="IPR048485">
    <property type="entry name" value="COG5_helical"/>
</dbReference>
<keyword evidence="4" id="KW-0472">Membrane</keyword>
<evidence type="ECO:0000256" key="6">
    <source>
        <dbReference type="SAM" id="MobiDB-lite"/>
    </source>
</evidence>
<evidence type="ECO:0000259" key="7">
    <source>
        <dbReference type="Pfam" id="PF10392"/>
    </source>
</evidence>
<sequence>MAAPASPPPRPSDEPSYIDYEAFLSPDFDPAAFANTLVVATNNPNDSPLDLSTPLSRVLFDAQEVDSHIDALTTRSAEPLLEHTRAQNEASQRIVSELDAQIRGLNDSYRQLEKEVIDKHAEADEVRQVALRLWETLTLSRSVGRCLQLGRQLEAQFAELGGAATTTTTTTTTTTSGGSGSGGSGGPGIVVTAKEDHGALVRCSYTILSLREMLDSKAPGEEGHGLDRVDAIRSLQTCAVSPVERSVRDISERLVRDFSMPGTTTFAQGEDARSRLLSAVTALYLLSPSPSPSAGIDPDAWTPRLLLQALESHIHLSLQTSVSSVARALAQLPILDKALSEVASRCQSIVSLGIILEAAKPPPHPRLPRAAQLKQPPSLIEYLLSRLETGSLTSYFWRTLASNLASRVQDTMARGGVAARTLRTNKAAVGDAVRQAVVKGCQPPTALVNGKEKAKADVNRDREIAIMVGSVMNNVR</sequence>
<dbReference type="AlphaFoldDB" id="A0A0M8NAH2"/>
<dbReference type="GO" id="GO:0000139">
    <property type="term" value="C:Golgi membrane"/>
    <property type="evidence" value="ECO:0007669"/>
    <property type="project" value="UniProtKB-SubCell"/>
</dbReference>
<comment type="caution">
    <text evidence="9">The sequence shown here is derived from an EMBL/GenBank/DDBJ whole genome shotgun (WGS) entry which is preliminary data.</text>
</comment>
<dbReference type="Proteomes" id="UP000053831">
    <property type="component" value="Unassembled WGS sequence"/>
</dbReference>
<evidence type="ECO:0000256" key="1">
    <source>
        <dbReference type="ARBA" id="ARBA00004395"/>
    </source>
</evidence>
<dbReference type="PANTHER" id="PTHR13228:SF3">
    <property type="entry name" value="CONSERVED OLIGOMERIC GOLGI COMPLEX SUBUNIT 5"/>
    <property type="match status" value="1"/>
</dbReference>
<feature type="compositionally biased region" description="Gly residues" evidence="6">
    <location>
        <begin position="177"/>
        <end position="187"/>
    </location>
</feature>
<evidence type="ECO:0000256" key="5">
    <source>
        <dbReference type="SAM" id="Coils"/>
    </source>
</evidence>
<feature type="domain" description="Conserved oligomeric Golgi complex subunit 5 N-terminal" evidence="7">
    <location>
        <begin position="21"/>
        <end position="153"/>
    </location>
</feature>
<keyword evidence="5" id="KW-0175">Coiled coil</keyword>
<evidence type="ECO:0000256" key="3">
    <source>
        <dbReference type="ARBA" id="ARBA00023034"/>
    </source>
</evidence>
<organism evidence="9 10">
    <name type="scientific">Escovopsis weberi</name>
    <dbReference type="NCBI Taxonomy" id="150374"/>
    <lineage>
        <taxon>Eukaryota</taxon>
        <taxon>Fungi</taxon>
        <taxon>Dikarya</taxon>
        <taxon>Ascomycota</taxon>
        <taxon>Pezizomycotina</taxon>
        <taxon>Sordariomycetes</taxon>
        <taxon>Hypocreomycetidae</taxon>
        <taxon>Hypocreales</taxon>
        <taxon>Hypocreaceae</taxon>
        <taxon>Escovopsis</taxon>
    </lineage>
</organism>
<feature type="region of interest" description="Disordered" evidence="6">
    <location>
        <begin position="164"/>
        <end position="187"/>
    </location>
</feature>
<reference evidence="9 10" key="1">
    <citation type="submission" date="2015-07" db="EMBL/GenBank/DDBJ databases">
        <title>The genome of the fungus Escovopsis weberi, a specialized disease agent of ant agriculture.</title>
        <authorList>
            <person name="de Man T.J."/>
            <person name="Stajich J.E."/>
            <person name="Kubicek C.P."/>
            <person name="Chenthamara K."/>
            <person name="Atanasova L."/>
            <person name="Druzhinina I.S."/>
            <person name="Birnbaum S."/>
            <person name="Barribeau S.M."/>
            <person name="Teiling C."/>
            <person name="Suen G."/>
            <person name="Currie C."/>
            <person name="Gerardo N.M."/>
        </authorList>
    </citation>
    <scope>NUCLEOTIDE SEQUENCE [LARGE SCALE GENOMIC DNA]</scope>
</reference>
<dbReference type="InterPro" id="IPR019465">
    <property type="entry name" value="Cog5"/>
</dbReference>
<dbReference type="EMBL" id="LGSR01000001">
    <property type="protein sequence ID" value="KOS23361.1"/>
    <property type="molecule type" value="Genomic_DNA"/>
</dbReference>
<feature type="coiled-coil region" evidence="5">
    <location>
        <begin position="95"/>
        <end position="129"/>
    </location>
</feature>
<evidence type="ECO:0000313" key="9">
    <source>
        <dbReference type="EMBL" id="KOS23361.1"/>
    </source>
</evidence>
<dbReference type="OrthoDB" id="18786at2759"/>
<gene>
    <name evidence="9" type="ORF">ESCO_006571</name>
</gene>
<proteinExistence type="predicted"/>
<dbReference type="Pfam" id="PF20649">
    <property type="entry name" value="COG5_C"/>
    <property type="match status" value="1"/>
</dbReference>
<dbReference type="InterPro" id="IPR049176">
    <property type="entry name" value="COG5_N"/>
</dbReference>
<dbReference type="STRING" id="150374.A0A0M8NAH2"/>
<accession>A0A0M8NAH2</accession>
<feature type="domain" description="Conserved oligomeric Golgi complex subunit 5 helical" evidence="8">
    <location>
        <begin position="227"/>
        <end position="434"/>
    </location>
</feature>
<dbReference type="PANTHER" id="PTHR13228">
    <property type="entry name" value="CONSERVED OLIGOMERIC GOLGI COMPLEX COMPONENT 5"/>
    <property type="match status" value="1"/>
</dbReference>
<name>A0A0M8NAH2_ESCWE</name>
<evidence type="ECO:0000256" key="4">
    <source>
        <dbReference type="ARBA" id="ARBA00023136"/>
    </source>
</evidence>